<feature type="transmembrane region" description="Helical" evidence="7">
    <location>
        <begin position="91"/>
        <end position="113"/>
    </location>
</feature>
<evidence type="ECO:0000256" key="7">
    <source>
        <dbReference type="SAM" id="Phobius"/>
    </source>
</evidence>
<evidence type="ECO:0000313" key="8">
    <source>
        <dbReference type="EMBL" id="CAB4862229.1"/>
    </source>
</evidence>
<dbReference type="GO" id="GO:0005886">
    <property type="term" value="C:plasma membrane"/>
    <property type="evidence" value="ECO:0007669"/>
    <property type="project" value="UniProtKB-SubCell"/>
</dbReference>
<proteinExistence type="predicted"/>
<keyword evidence="5 7" id="KW-1133">Transmembrane helix</keyword>
<comment type="subcellular location">
    <subcellularLocation>
        <location evidence="1">Cell membrane</location>
        <topology evidence="1">Multi-pass membrane protein</topology>
    </subcellularLocation>
</comment>
<keyword evidence="2" id="KW-0813">Transport</keyword>
<feature type="transmembrane region" description="Helical" evidence="7">
    <location>
        <begin position="223"/>
        <end position="241"/>
    </location>
</feature>
<evidence type="ECO:0000256" key="4">
    <source>
        <dbReference type="ARBA" id="ARBA00022692"/>
    </source>
</evidence>
<organism evidence="8">
    <name type="scientific">freshwater metagenome</name>
    <dbReference type="NCBI Taxonomy" id="449393"/>
    <lineage>
        <taxon>unclassified sequences</taxon>
        <taxon>metagenomes</taxon>
        <taxon>ecological metagenomes</taxon>
    </lineage>
</organism>
<evidence type="ECO:0000256" key="6">
    <source>
        <dbReference type="ARBA" id="ARBA00023136"/>
    </source>
</evidence>
<feature type="transmembrane region" description="Helical" evidence="7">
    <location>
        <begin position="133"/>
        <end position="161"/>
    </location>
</feature>
<dbReference type="PANTHER" id="PTHR30269">
    <property type="entry name" value="TRANSMEMBRANE PROTEIN YFCA"/>
    <property type="match status" value="1"/>
</dbReference>
<gene>
    <name evidence="8" type="ORF">UFOPK3402_00269</name>
</gene>
<dbReference type="AlphaFoldDB" id="A0A6J7D1D6"/>
<keyword evidence="4 7" id="KW-0812">Transmembrane</keyword>
<accession>A0A6J7D1D6</accession>
<keyword evidence="6 7" id="KW-0472">Membrane</keyword>
<evidence type="ECO:0000256" key="3">
    <source>
        <dbReference type="ARBA" id="ARBA00022475"/>
    </source>
</evidence>
<reference evidence="8" key="1">
    <citation type="submission" date="2020-05" db="EMBL/GenBank/DDBJ databases">
        <authorList>
            <person name="Chiriac C."/>
            <person name="Salcher M."/>
            <person name="Ghai R."/>
            <person name="Kavagutti S V."/>
        </authorList>
    </citation>
    <scope>NUCLEOTIDE SEQUENCE</scope>
</reference>
<dbReference type="EMBL" id="CAFBLS010000020">
    <property type="protein sequence ID" value="CAB4862229.1"/>
    <property type="molecule type" value="Genomic_DNA"/>
</dbReference>
<sequence>MGAVGMVAGAVNAVVGSGTLLTYPLLLSIGLPPVIANGTNNVGLSIGGSASAWAYRRELAPRLRVLALPMLLTVCGAVIGSSLVVRLPQRVFTTVVPWLILAAVVLVALQPVISRRLARRAHHLREVARDLPVWTGILGIYGGYFGAGQGVMYMGVLGLRYDEDLQQANGAKNLLAASGNLVSAVVFIAAGAWSWTFAAAIAVGSLIGGYAGGRFARVIPPQILRILVVGVGLYAAAYLFIVY</sequence>
<dbReference type="Pfam" id="PF01925">
    <property type="entry name" value="TauE"/>
    <property type="match status" value="1"/>
</dbReference>
<feature type="transmembrane region" description="Helical" evidence="7">
    <location>
        <begin position="65"/>
        <end position="85"/>
    </location>
</feature>
<keyword evidence="3" id="KW-1003">Cell membrane</keyword>
<evidence type="ECO:0000256" key="1">
    <source>
        <dbReference type="ARBA" id="ARBA00004651"/>
    </source>
</evidence>
<dbReference type="InterPro" id="IPR002781">
    <property type="entry name" value="TM_pro_TauE-like"/>
</dbReference>
<name>A0A6J7D1D6_9ZZZZ</name>
<dbReference type="InterPro" id="IPR052017">
    <property type="entry name" value="TSUP"/>
</dbReference>
<evidence type="ECO:0000256" key="5">
    <source>
        <dbReference type="ARBA" id="ARBA00022989"/>
    </source>
</evidence>
<dbReference type="PANTHER" id="PTHR30269:SF0">
    <property type="entry name" value="MEMBRANE TRANSPORTER PROTEIN YFCA-RELATED"/>
    <property type="match status" value="1"/>
</dbReference>
<protein>
    <submittedName>
        <fullName evidence="8">Unannotated protein</fullName>
    </submittedName>
</protein>
<evidence type="ECO:0000256" key="2">
    <source>
        <dbReference type="ARBA" id="ARBA00022448"/>
    </source>
</evidence>
<feature type="transmembrane region" description="Helical" evidence="7">
    <location>
        <begin position="181"/>
        <end position="211"/>
    </location>
</feature>